<dbReference type="SUPFAM" id="SSF56281">
    <property type="entry name" value="Metallo-hydrolase/oxidoreductase"/>
    <property type="match status" value="1"/>
</dbReference>
<dbReference type="EMBL" id="VICD02000086">
    <property type="protein sequence ID" value="KAB8193943.1"/>
    <property type="molecule type" value="Genomic_DNA"/>
</dbReference>
<organism evidence="2 3">
    <name type="scientific">Marilutibacter maris</name>
    <dbReference type="NCBI Taxonomy" id="1605891"/>
    <lineage>
        <taxon>Bacteria</taxon>
        <taxon>Pseudomonadati</taxon>
        <taxon>Pseudomonadota</taxon>
        <taxon>Gammaproteobacteria</taxon>
        <taxon>Lysobacterales</taxon>
        <taxon>Lysobacteraceae</taxon>
        <taxon>Marilutibacter</taxon>
    </lineage>
</organism>
<dbReference type="Pfam" id="PF19583">
    <property type="entry name" value="ODP"/>
    <property type="match status" value="1"/>
</dbReference>
<dbReference type="RefSeq" id="WP_141481773.1">
    <property type="nucleotide sequence ID" value="NZ_VICD02000086.1"/>
</dbReference>
<dbReference type="Proteomes" id="UP000320431">
    <property type="component" value="Unassembled WGS sequence"/>
</dbReference>
<dbReference type="CDD" id="cd07709">
    <property type="entry name" value="flavodiiron_proteins_MBL-fold"/>
    <property type="match status" value="1"/>
</dbReference>
<dbReference type="AlphaFoldDB" id="A0A508AYU8"/>
<comment type="caution">
    <text evidence="2">The sequence shown here is derived from an EMBL/GenBank/DDBJ whole genome shotgun (WGS) entry which is preliminary data.</text>
</comment>
<evidence type="ECO:0000313" key="3">
    <source>
        <dbReference type="Proteomes" id="UP000320431"/>
    </source>
</evidence>
<dbReference type="SMART" id="SM00849">
    <property type="entry name" value="Lactamase_B"/>
    <property type="match status" value="1"/>
</dbReference>
<dbReference type="GO" id="GO:0016787">
    <property type="term" value="F:hydrolase activity"/>
    <property type="evidence" value="ECO:0007669"/>
    <property type="project" value="UniProtKB-KW"/>
</dbReference>
<proteinExistence type="predicted"/>
<dbReference type="PANTHER" id="PTHR43041:SF1">
    <property type="entry name" value="METALLO-BETA-LACTAMASE DOMAIN-CONTAINING PROTEIN"/>
    <property type="match status" value="1"/>
</dbReference>
<protein>
    <submittedName>
        <fullName evidence="2">MBL fold metallo-hydrolase</fullName>
    </submittedName>
</protein>
<reference evidence="2 3" key="1">
    <citation type="submission" date="2019-10" db="EMBL/GenBank/DDBJ databases">
        <title>Lysobacter alkalisoli sp. nov., isolated from saline-alkaline soil.</title>
        <authorList>
            <person name="Sun J.-Q."/>
        </authorList>
    </citation>
    <scope>NUCLEOTIDE SEQUENCE [LARGE SCALE GENOMIC DNA]</scope>
    <source>
        <strain evidence="2 3">KCTC 42381</strain>
    </source>
</reference>
<dbReference type="InterPro" id="IPR001279">
    <property type="entry name" value="Metallo-B-lactamas"/>
</dbReference>
<evidence type="ECO:0000259" key="1">
    <source>
        <dbReference type="SMART" id="SM00849"/>
    </source>
</evidence>
<dbReference type="InterPro" id="IPR045761">
    <property type="entry name" value="ODP_dom"/>
</dbReference>
<keyword evidence="2" id="KW-0378">Hydrolase</keyword>
<dbReference type="PANTHER" id="PTHR43041">
    <property type="entry name" value="HYDROLASE, METALLO-BETA-LACTAMASE SUPERFAMILY"/>
    <property type="match status" value="1"/>
</dbReference>
<name>A0A508AYU8_9GAMM</name>
<sequence>MATILFEQDNHRCIAFNDLVRGDDGIQANQFLIQHGSYSALLDPGGQLLYNPLILALGSYIKPSELTWLLCSHQDPDIIGSVDKWLLYSRTTVVCSKLWGRFVPHLVPGYMPNKGSERYMLLPDEGGRIAMGDTWVQALPAHFLHSVGNFSFYDPTSRILFSGDIGSSMIASETPYAFVADFQAHKARMEGFHRRYMASNRAARLWVQMVRSVAPAMIVPQHGLPMRGEAMERFLDWLAQLECGVDLLTPVGYAA</sequence>
<accession>A0A508AYU8</accession>
<evidence type="ECO:0000313" key="2">
    <source>
        <dbReference type="EMBL" id="KAB8193943.1"/>
    </source>
</evidence>
<gene>
    <name evidence="2" type="ORF">FKV24_006305</name>
</gene>
<feature type="domain" description="Metallo-beta-lactamase" evidence="1">
    <location>
        <begin position="27"/>
        <end position="222"/>
    </location>
</feature>
<dbReference type="Gene3D" id="3.60.15.10">
    <property type="entry name" value="Ribonuclease Z/Hydroxyacylglutathione hydrolase-like"/>
    <property type="match status" value="1"/>
</dbReference>
<dbReference type="InterPro" id="IPR036866">
    <property type="entry name" value="RibonucZ/Hydroxyglut_hydro"/>
</dbReference>